<evidence type="ECO:0000313" key="3">
    <source>
        <dbReference type="EMBL" id="KAF2260793.1"/>
    </source>
</evidence>
<dbReference type="EMBL" id="ML986673">
    <property type="protein sequence ID" value="KAF2260793.1"/>
    <property type="molecule type" value="Genomic_DNA"/>
</dbReference>
<feature type="compositionally biased region" description="Low complexity" evidence="1">
    <location>
        <begin position="448"/>
        <end position="458"/>
    </location>
</feature>
<dbReference type="PANTHER" id="PTHR23509:SF10">
    <property type="entry name" value="LD21067P"/>
    <property type="match status" value="1"/>
</dbReference>
<feature type="compositionally biased region" description="Basic and acidic residues" evidence="1">
    <location>
        <begin position="385"/>
        <end position="405"/>
    </location>
</feature>
<dbReference type="InterPro" id="IPR058055">
    <property type="entry name" value="PA-PLA1"/>
</dbReference>
<comment type="caution">
    <text evidence="3">The sequence shown here is derived from an EMBL/GenBank/DDBJ whole genome shotgun (WGS) entry which is preliminary data.</text>
</comment>
<feature type="compositionally biased region" description="Polar residues" evidence="1">
    <location>
        <begin position="310"/>
        <end position="322"/>
    </location>
</feature>
<dbReference type="SUPFAM" id="SSF53474">
    <property type="entry name" value="alpha/beta-Hydrolases"/>
    <property type="match status" value="1"/>
</dbReference>
<dbReference type="GO" id="GO:0004620">
    <property type="term" value="F:phospholipase activity"/>
    <property type="evidence" value="ECO:0007669"/>
    <property type="project" value="TreeGrafter"/>
</dbReference>
<feature type="region of interest" description="Disordered" evidence="1">
    <location>
        <begin position="247"/>
        <end position="266"/>
    </location>
</feature>
<dbReference type="PANTHER" id="PTHR23509">
    <property type="entry name" value="PA-PL1 PHOSPHOLIPASE FAMILY"/>
    <property type="match status" value="1"/>
</dbReference>
<feature type="region of interest" description="Disordered" evidence="1">
    <location>
        <begin position="91"/>
        <end position="134"/>
    </location>
</feature>
<feature type="domain" description="DDHD" evidence="2">
    <location>
        <begin position="693"/>
        <end position="1016"/>
    </location>
</feature>
<feature type="region of interest" description="Disordered" evidence="1">
    <location>
        <begin position="307"/>
        <end position="327"/>
    </location>
</feature>
<dbReference type="PROSITE" id="PS51043">
    <property type="entry name" value="DDHD"/>
    <property type="match status" value="1"/>
</dbReference>
<feature type="region of interest" description="Disordered" evidence="1">
    <location>
        <begin position="383"/>
        <end position="487"/>
    </location>
</feature>
<evidence type="ECO:0000313" key="4">
    <source>
        <dbReference type="Proteomes" id="UP000800093"/>
    </source>
</evidence>
<gene>
    <name evidence="3" type="ORF">CC78DRAFT_584463</name>
</gene>
<proteinExistence type="predicted"/>
<feature type="region of interest" description="Disordered" evidence="1">
    <location>
        <begin position="1"/>
        <end position="56"/>
    </location>
</feature>
<feature type="compositionally biased region" description="Acidic residues" evidence="1">
    <location>
        <begin position="421"/>
        <end position="433"/>
    </location>
</feature>
<dbReference type="Proteomes" id="UP000800093">
    <property type="component" value="Unassembled WGS sequence"/>
</dbReference>
<reference evidence="4" key="1">
    <citation type="journal article" date="2020" name="Stud. Mycol.">
        <title>101 Dothideomycetes genomes: A test case for predicting lifestyles and emergence of pathogens.</title>
        <authorList>
            <person name="Haridas S."/>
            <person name="Albert R."/>
            <person name="Binder M."/>
            <person name="Bloem J."/>
            <person name="LaButti K."/>
            <person name="Salamov A."/>
            <person name="Andreopoulos B."/>
            <person name="Baker S."/>
            <person name="Barry K."/>
            <person name="Bills G."/>
            <person name="Bluhm B."/>
            <person name="Cannon C."/>
            <person name="Castanera R."/>
            <person name="Culley D."/>
            <person name="Daum C."/>
            <person name="Ezra D."/>
            <person name="Gonzalez J."/>
            <person name="Henrissat B."/>
            <person name="Kuo A."/>
            <person name="Liang C."/>
            <person name="Lipzen A."/>
            <person name="Lutzoni F."/>
            <person name="Magnuson J."/>
            <person name="Mondo S."/>
            <person name="Nolan M."/>
            <person name="Ohm R."/>
            <person name="Pangilinan J."/>
            <person name="Park H.-J."/>
            <person name="Ramirez L."/>
            <person name="Alfaro M."/>
            <person name="Sun H."/>
            <person name="Tritt A."/>
            <person name="Yoshinaga Y."/>
            <person name="Zwiers L.-H."/>
            <person name="Turgeon B."/>
            <person name="Goodwin S."/>
            <person name="Spatafora J."/>
            <person name="Crous P."/>
            <person name="Grigoriev I."/>
        </authorList>
    </citation>
    <scope>NUCLEOTIDE SEQUENCE [LARGE SCALE GENOMIC DNA]</scope>
    <source>
        <strain evidence="4">CBS 304.66</strain>
    </source>
</reference>
<dbReference type="InterPro" id="IPR029058">
    <property type="entry name" value="AB_hydrolase_fold"/>
</dbReference>
<accession>A0A9P4K4L4</accession>
<dbReference type="GO" id="GO:0005737">
    <property type="term" value="C:cytoplasm"/>
    <property type="evidence" value="ECO:0007669"/>
    <property type="project" value="TreeGrafter"/>
</dbReference>
<dbReference type="Pfam" id="PF23463">
    <property type="entry name" value="WWE_2"/>
    <property type="match status" value="1"/>
</dbReference>
<dbReference type="Pfam" id="PF23465">
    <property type="entry name" value="DUF7131"/>
    <property type="match status" value="1"/>
</dbReference>
<feature type="compositionally biased region" description="Polar residues" evidence="1">
    <location>
        <begin position="257"/>
        <end position="266"/>
    </location>
</feature>
<dbReference type="InterPro" id="IPR055555">
    <property type="entry name" value="PA-PLA1_DUF7131"/>
</dbReference>
<dbReference type="InterPro" id="IPR004177">
    <property type="entry name" value="DDHD_dom"/>
</dbReference>
<evidence type="ECO:0000256" key="1">
    <source>
        <dbReference type="SAM" id="MobiDB-lite"/>
    </source>
</evidence>
<dbReference type="Pfam" id="PF02862">
    <property type="entry name" value="DDHD"/>
    <property type="match status" value="1"/>
</dbReference>
<dbReference type="InterPro" id="IPR057826">
    <property type="entry name" value="WWE_C20G8.02"/>
</dbReference>
<dbReference type="AlphaFoldDB" id="A0A9P4K4L4"/>
<organism evidence="3 4">
    <name type="scientific">Lojkania enalia</name>
    <dbReference type="NCBI Taxonomy" id="147567"/>
    <lineage>
        <taxon>Eukaryota</taxon>
        <taxon>Fungi</taxon>
        <taxon>Dikarya</taxon>
        <taxon>Ascomycota</taxon>
        <taxon>Pezizomycotina</taxon>
        <taxon>Dothideomycetes</taxon>
        <taxon>Pleosporomycetidae</taxon>
        <taxon>Pleosporales</taxon>
        <taxon>Pleosporales incertae sedis</taxon>
        <taxon>Lojkania</taxon>
    </lineage>
</organism>
<feature type="compositionally biased region" description="Basic and acidic residues" evidence="1">
    <location>
        <begin position="466"/>
        <end position="487"/>
    </location>
</feature>
<evidence type="ECO:0000259" key="2">
    <source>
        <dbReference type="PROSITE" id="PS51043"/>
    </source>
</evidence>
<keyword evidence="4" id="KW-1185">Reference proteome</keyword>
<protein>
    <submittedName>
        <fullName evidence="3">DDHD-domain-containing protein</fullName>
    </submittedName>
</protein>
<dbReference type="GO" id="GO:0046872">
    <property type="term" value="F:metal ion binding"/>
    <property type="evidence" value="ECO:0007669"/>
    <property type="project" value="InterPro"/>
</dbReference>
<dbReference type="OrthoDB" id="431378at2759"/>
<sequence length="1033" mass="115004">MSLPDTKPGFLSAGINALSPWGSRSTTPKPPNTPQSKDDEKKRSTSGMGTQRGGDHIVSHRHWVSLKKYPKDCPPLVVRWFHAVDVRKPSYSPCAKSPKVKSTNNRLQKIPKRKPFGATTAPAPDKPAPRPKKWIPFSADDSRALETSFQKLADDAEGLEQKKEMLSPLSPAQAQHAPTQETSSKVPVNEDYLFDVEIETRELSPAYWLGPVYEVKRGTWFTPDGDPCDENLAAQLEEGFLKAKPWRLAKSSEKRSASQPRTRTRPVSLNARMTEDYRKLLNERNSTSNPVTPKSSFEDLRGEAIKGANEGQSVEQPTNSSPDEAPRTHRLFGAYMNSVVTYQDDTVAWMLTDDFLSRMGSTLYQRFAGGAHFAGTKYIRGFVDPTKKKDGKPTKDNSKKSEPDRPMTPSLAYGESHPTTDDSETASETDDGGDQSPSAERRRDLERQMSSLMSSSRSENPEEQEEQIRKRDEKEMREDYKDQNKGEQGREIEHLLLVTHGIGQRLGQRMESVNFIHDVNTMRKSLKAVYASSTDLQALNSDVDKETKNSRVQVLPICWRHLLDFPKQSLKHNRQEHDLGDIDFDDSEYPSLEDITVEGVPAVRNLLTDLALDILLYQSPAYKGHISRIVVQECNRIYRQFKERNPLFNGKVSLVGHSLGSAIMFDILCQQKLNKPGSHSSRIRRATEDALKLDFEVEDFYALGSPIGLFQMLKGRTIAARPSSSYVPAETPASPLDDPFSTGVEGKADQALGITTSSPLCRQLFNIFHPTDPISYRLEPLISPAMSGLKAQPLPYTKRGIFGAPAAQSLTGIGARVGQGVTDFWSSVSSGIASGLLNRSLGITGSDAVKMSSDLHGPRSSRPLSVSAGTNVSAGAMPGVEEPISALINEERKKEMKRRLGEEAIGPGEDGEHPPTLIDNEIETLYAGFQKRRKSRESDDGRADIEKDLEWQELEERSRKIRKEEGKVRALNANGRVDYSIQEGAFDISLLASIASHLSYWADEDVSHFMISQLLARHRVFRGTETVDGIEKR</sequence>
<dbReference type="SMART" id="SM01127">
    <property type="entry name" value="DDHD"/>
    <property type="match status" value="1"/>
</dbReference>
<name>A0A9P4K4L4_9PLEO</name>